<dbReference type="Proteomes" id="UP001596445">
    <property type="component" value="Unassembled WGS sequence"/>
</dbReference>
<sequence>MDETAGIYAVESAYLDRHVQIGIAQKRVLSVDFPQTPAADASDEHAFLDRIEAYLQGERDSFGDVEVAMTMPTDQREVLTAVRQIPYGESATVKQVGHMAAGLDPEDDGRQIREALAANPTPIFVPTHRVRDGPGGMPAAVETRLRTLEGL</sequence>
<feature type="domain" description="Methylated-DNA-[protein]-cysteine S-methyltransferase DNA binding" evidence="2">
    <location>
        <begin position="75"/>
        <end position="133"/>
    </location>
</feature>
<dbReference type="InterPro" id="IPR014048">
    <property type="entry name" value="MethylDNA_cys_MeTrfase_DNA-bd"/>
</dbReference>
<evidence type="ECO:0000259" key="2">
    <source>
        <dbReference type="Pfam" id="PF01035"/>
    </source>
</evidence>
<evidence type="ECO:0000256" key="1">
    <source>
        <dbReference type="ARBA" id="ARBA00022763"/>
    </source>
</evidence>
<dbReference type="InterPro" id="IPR036388">
    <property type="entry name" value="WH-like_DNA-bd_sf"/>
</dbReference>
<protein>
    <submittedName>
        <fullName evidence="3">MGMT family protein</fullName>
    </submittedName>
</protein>
<reference evidence="3 4" key="1">
    <citation type="journal article" date="2019" name="Int. J. Syst. Evol. Microbiol.">
        <title>The Global Catalogue of Microorganisms (GCM) 10K type strain sequencing project: providing services to taxonomists for standard genome sequencing and annotation.</title>
        <authorList>
            <consortium name="The Broad Institute Genomics Platform"/>
            <consortium name="The Broad Institute Genome Sequencing Center for Infectious Disease"/>
            <person name="Wu L."/>
            <person name="Ma J."/>
        </authorList>
    </citation>
    <scope>NUCLEOTIDE SEQUENCE [LARGE SCALE GENOMIC DNA]</scope>
    <source>
        <strain evidence="3 4">JCM 30072</strain>
    </source>
</reference>
<dbReference type="EMBL" id="JBHSZI010000001">
    <property type="protein sequence ID" value="MFC7056925.1"/>
    <property type="molecule type" value="Genomic_DNA"/>
</dbReference>
<dbReference type="CDD" id="cd06445">
    <property type="entry name" value="ATase"/>
    <property type="match status" value="1"/>
</dbReference>
<proteinExistence type="predicted"/>
<organism evidence="3 4">
    <name type="scientific">Halovenus salina</name>
    <dbReference type="NCBI Taxonomy" id="1510225"/>
    <lineage>
        <taxon>Archaea</taxon>
        <taxon>Methanobacteriati</taxon>
        <taxon>Methanobacteriota</taxon>
        <taxon>Stenosarchaea group</taxon>
        <taxon>Halobacteria</taxon>
        <taxon>Halobacteriales</taxon>
        <taxon>Haloarculaceae</taxon>
        <taxon>Halovenus</taxon>
    </lineage>
</organism>
<evidence type="ECO:0000313" key="4">
    <source>
        <dbReference type="Proteomes" id="UP001596445"/>
    </source>
</evidence>
<dbReference type="Pfam" id="PF01035">
    <property type="entry name" value="DNA_binding_1"/>
    <property type="match status" value="1"/>
</dbReference>
<keyword evidence="1" id="KW-0227">DNA damage</keyword>
<dbReference type="RefSeq" id="WP_267162631.1">
    <property type="nucleotide sequence ID" value="NZ_CP112972.1"/>
</dbReference>
<dbReference type="AlphaFoldDB" id="A0ABD5VZV0"/>
<dbReference type="GeneID" id="76628712"/>
<dbReference type="InterPro" id="IPR036217">
    <property type="entry name" value="MethylDNA_cys_MeTrfase_DNAb"/>
</dbReference>
<evidence type="ECO:0000313" key="3">
    <source>
        <dbReference type="EMBL" id="MFC7056925.1"/>
    </source>
</evidence>
<dbReference type="Gene3D" id="1.10.10.10">
    <property type="entry name" value="Winged helix-like DNA-binding domain superfamily/Winged helix DNA-binding domain"/>
    <property type="match status" value="1"/>
</dbReference>
<gene>
    <name evidence="3" type="ORF">ACFQQG_00455</name>
</gene>
<keyword evidence="4" id="KW-1185">Reference proteome</keyword>
<comment type="caution">
    <text evidence="3">The sequence shown here is derived from an EMBL/GenBank/DDBJ whole genome shotgun (WGS) entry which is preliminary data.</text>
</comment>
<dbReference type="SUPFAM" id="SSF46767">
    <property type="entry name" value="Methylated DNA-protein cysteine methyltransferase, C-terminal domain"/>
    <property type="match status" value="1"/>
</dbReference>
<accession>A0ABD5VZV0</accession>
<name>A0ABD5VZV0_9EURY</name>
<dbReference type="GO" id="GO:0006974">
    <property type="term" value="P:DNA damage response"/>
    <property type="evidence" value="ECO:0007669"/>
    <property type="project" value="UniProtKB-KW"/>
</dbReference>